<dbReference type="Gene3D" id="1.10.4160.10">
    <property type="entry name" value="Hydantoin permease"/>
    <property type="match status" value="1"/>
</dbReference>
<dbReference type="OrthoDB" id="2116389at2759"/>
<dbReference type="EMBL" id="KV453860">
    <property type="protein sequence ID" value="ODV83906.1"/>
    <property type="molecule type" value="Genomic_DNA"/>
</dbReference>
<comment type="similarity">
    <text evidence="2 8">Belongs to the purine-cytosine permease (2.A.39) family.</text>
</comment>
<keyword evidence="4" id="KW-0597">Phosphoprotein</keyword>
<dbReference type="GO" id="GO:0015205">
    <property type="term" value="F:nucleobase transmembrane transporter activity"/>
    <property type="evidence" value="ECO:0007669"/>
    <property type="project" value="TreeGrafter"/>
</dbReference>
<dbReference type="STRING" id="983967.A0A1E4SWL9"/>
<dbReference type="CDD" id="cd11484">
    <property type="entry name" value="SLC-NCS1sbd_CobB-like"/>
    <property type="match status" value="1"/>
</dbReference>
<evidence type="ECO:0000256" key="5">
    <source>
        <dbReference type="ARBA" id="ARBA00022692"/>
    </source>
</evidence>
<dbReference type="GO" id="GO:0000329">
    <property type="term" value="C:fungal-type vacuole membrane"/>
    <property type="evidence" value="ECO:0007669"/>
    <property type="project" value="TreeGrafter"/>
</dbReference>
<evidence type="ECO:0000256" key="3">
    <source>
        <dbReference type="ARBA" id="ARBA00022448"/>
    </source>
</evidence>
<evidence type="ECO:0000256" key="9">
    <source>
        <dbReference type="SAM" id="Phobius"/>
    </source>
</evidence>
<feature type="transmembrane region" description="Helical" evidence="9">
    <location>
        <begin position="317"/>
        <end position="335"/>
    </location>
</feature>
<keyword evidence="3 8" id="KW-0813">Transport</keyword>
<proteinExistence type="inferred from homology"/>
<keyword evidence="5 9" id="KW-0812">Transmembrane</keyword>
<dbReference type="Pfam" id="PF02133">
    <property type="entry name" value="Transp_cyt_pur"/>
    <property type="match status" value="1"/>
</dbReference>
<protein>
    <recommendedName>
        <fullName evidence="12">Purine-cytosine permease</fullName>
    </recommendedName>
</protein>
<dbReference type="InterPro" id="IPR026030">
    <property type="entry name" value="Pur-cyt_permease_Fcy2/21/22"/>
</dbReference>
<feature type="transmembrane region" description="Helical" evidence="9">
    <location>
        <begin position="484"/>
        <end position="504"/>
    </location>
</feature>
<dbReference type="Proteomes" id="UP000094801">
    <property type="component" value="Unassembled WGS sequence"/>
</dbReference>
<dbReference type="PANTHER" id="PTHR31806:SF1">
    <property type="entry name" value="PURINE-CYTOSINE PERMEASE FCY2-RELATED"/>
    <property type="match status" value="1"/>
</dbReference>
<feature type="transmembrane region" description="Helical" evidence="9">
    <location>
        <begin position="211"/>
        <end position="231"/>
    </location>
</feature>
<feature type="transmembrane region" description="Helical" evidence="9">
    <location>
        <begin position="382"/>
        <end position="401"/>
    </location>
</feature>
<keyword evidence="7 8" id="KW-0472">Membrane</keyword>
<evidence type="ECO:0008006" key="12">
    <source>
        <dbReference type="Google" id="ProtNLM"/>
    </source>
</evidence>
<dbReference type="AlphaFoldDB" id="A0A1E4SWL9"/>
<feature type="transmembrane region" description="Helical" evidence="9">
    <location>
        <begin position="285"/>
        <end position="311"/>
    </location>
</feature>
<dbReference type="FunFam" id="1.10.4160.10:FF:000002">
    <property type="entry name" value="Purine-cytosine permease fcyB"/>
    <property type="match status" value="1"/>
</dbReference>
<evidence type="ECO:0000313" key="11">
    <source>
        <dbReference type="Proteomes" id="UP000094801"/>
    </source>
</evidence>
<dbReference type="GO" id="GO:0015856">
    <property type="term" value="P:cytosine transport"/>
    <property type="evidence" value="ECO:0007669"/>
    <property type="project" value="UniProtKB-ARBA"/>
</dbReference>
<evidence type="ECO:0000256" key="1">
    <source>
        <dbReference type="ARBA" id="ARBA00004141"/>
    </source>
</evidence>
<evidence type="ECO:0000256" key="2">
    <source>
        <dbReference type="ARBA" id="ARBA00008974"/>
    </source>
</evidence>
<dbReference type="PANTHER" id="PTHR31806">
    <property type="entry name" value="PURINE-CYTOSINE PERMEASE FCY2-RELATED"/>
    <property type="match status" value="1"/>
</dbReference>
<comment type="subcellular location">
    <subcellularLocation>
        <location evidence="1">Membrane</location>
        <topology evidence="1">Multi-pass membrane protein</topology>
    </subcellularLocation>
</comment>
<sequence length="517" mass="56384">MSYSDQDIEKKADDFSISDEHYGQETTEVTKTGFGGIYANIMEMFHGETRGIERVPEEEKTQTSIFGCASMWLSANLVIATFSLGALSYSVFGLDFGTSVLTIIFFNLLGGAPVAFFSIHGAKTGLRQMILSRFLVGDLAMRIFSLINVICCVGWGAVNIMSSAQLLHIVNNFALPPWAGCLILVLLTIIVTFFGYNVIHSYEKYAWIPNVACFIAIIARLSIADVFVAGLPNGDGTFTTWGSGKTFAGSVLSFGSTVFGFAAGWTTFAADYTTYMKSNSNPYKIFFGVWAGLCLPLIFTMTLGAAAVTGIKTNETYATLYGEYSIGGLVYAILCKDSLGKFGEFLSVLLALSTVCNNIPNMYSIGLGAQALWSKFAKVPRVVWTVVGNALTLAICIPAYYEFESVMHNFMNLIGYYLAIYDAIALSEHFIYLKGFSGYDLDSYMDKSKLNPGFAGTFAFCCGVAGVVIGMNQTWYIGVLAEKIGLFGGDIGFELAFGFAFIAYNATRTFERNYFGR</sequence>
<evidence type="ECO:0000256" key="7">
    <source>
        <dbReference type="ARBA" id="ARBA00023136"/>
    </source>
</evidence>
<accession>A0A1E4SWL9</accession>
<dbReference type="GO" id="GO:0005886">
    <property type="term" value="C:plasma membrane"/>
    <property type="evidence" value="ECO:0007669"/>
    <property type="project" value="TreeGrafter"/>
</dbReference>
<evidence type="ECO:0000256" key="4">
    <source>
        <dbReference type="ARBA" id="ARBA00022553"/>
    </source>
</evidence>
<evidence type="ECO:0000256" key="6">
    <source>
        <dbReference type="ARBA" id="ARBA00022989"/>
    </source>
</evidence>
<feature type="transmembrane region" description="Helical" evidence="9">
    <location>
        <begin position="413"/>
        <end position="433"/>
    </location>
</feature>
<evidence type="ECO:0000256" key="8">
    <source>
        <dbReference type="PIRNR" id="PIRNR002744"/>
    </source>
</evidence>
<feature type="transmembrane region" description="Helical" evidence="9">
    <location>
        <begin position="342"/>
        <end position="362"/>
    </location>
</feature>
<gene>
    <name evidence="10" type="ORF">CANARDRAFT_202186</name>
</gene>
<name>A0A1E4SWL9_9ASCO</name>
<keyword evidence="11" id="KW-1185">Reference proteome</keyword>
<reference evidence="11" key="1">
    <citation type="submission" date="2016-04" db="EMBL/GenBank/DDBJ databases">
        <title>Comparative genomics of biotechnologically important yeasts.</title>
        <authorList>
            <consortium name="DOE Joint Genome Institute"/>
            <person name="Riley R."/>
            <person name="Haridas S."/>
            <person name="Wolfe K.H."/>
            <person name="Lopes M.R."/>
            <person name="Hittinger C.T."/>
            <person name="Goker M."/>
            <person name="Salamov A."/>
            <person name="Wisecaver J."/>
            <person name="Long T.M."/>
            <person name="Aerts A.L."/>
            <person name="Barry K."/>
            <person name="Choi C."/>
            <person name="Clum A."/>
            <person name="Coughlan A.Y."/>
            <person name="Deshpande S."/>
            <person name="Douglass A.P."/>
            <person name="Hanson S.J."/>
            <person name="Klenk H.-P."/>
            <person name="Labutti K."/>
            <person name="Lapidus A."/>
            <person name="Lindquist E."/>
            <person name="Lipzen A."/>
            <person name="Meier-Kolthoff J.P."/>
            <person name="Ohm R.A."/>
            <person name="Otillar R.P."/>
            <person name="Pangilinan J."/>
            <person name="Peng Y."/>
            <person name="Rokas A."/>
            <person name="Rosa C.A."/>
            <person name="Scheuner C."/>
            <person name="Sibirny A.A."/>
            <person name="Slot J.C."/>
            <person name="Stielow J.B."/>
            <person name="Sun H."/>
            <person name="Kurtzman C.P."/>
            <person name="Blackwell M."/>
            <person name="Grigoriev I.V."/>
            <person name="Jeffries T.W."/>
        </authorList>
    </citation>
    <scope>NUCLEOTIDE SEQUENCE [LARGE SCALE GENOMIC DNA]</scope>
    <source>
        <strain evidence="11">NRRL YB-2248</strain>
    </source>
</reference>
<keyword evidence="6 9" id="KW-1133">Transmembrane helix</keyword>
<feature type="transmembrane region" description="Helical" evidence="9">
    <location>
        <begin position="70"/>
        <end position="92"/>
    </location>
</feature>
<feature type="transmembrane region" description="Helical" evidence="9">
    <location>
        <begin position="453"/>
        <end position="472"/>
    </location>
</feature>
<dbReference type="PIRSF" id="PIRSF002744">
    <property type="entry name" value="Pur-cyt_permease"/>
    <property type="match status" value="1"/>
</dbReference>
<evidence type="ECO:0000313" key="10">
    <source>
        <dbReference type="EMBL" id="ODV83906.1"/>
    </source>
</evidence>
<feature type="transmembrane region" description="Helical" evidence="9">
    <location>
        <begin position="98"/>
        <end position="119"/>
    </location>
</feature>
<feature type="transmembrane region" description="Helical" evidence="9">
    <location>
        <begin position="177"/>
        <end position="199"/>
    </location>
</feature>
<feature type="transmembrane region" description="Helical" evidence="9">
    <location>
        <begin position="139"/>
        <end position="157"/>
    </location>
</feature>
<dbReference type="InterPro" id="IPR001248">
    <property type="entry name" value="Pur-cyt_permease"/>
</dbReference>
<organism evidence="10 11">
    <name type="scientific">[Candida] arabinofermentans NRRL YB-2248</name>
    <dbReference type="NCBI Taxonomy" id="983967"/>
    <lineage>
        <taxon>Eukaryota</taxon>
        <taxon>Fungi</taxon>
        <taxon>Dikarya</taxon>
        <taxon>Ascomycota</taxon>
        <taxon>Saccharomycotina</taxon>
        <taxon>Pichiomycetes</taxon>
        <taxon>Pichiales</taxon>
        <taxon>Pichiaceae</taxon>
        <taxon>Ogataea</taxon>
        <taxon>Ogataea/Candida clade</taxon>
    </lineage>
</organism>
<feature type="transmembrane region" description="Helical" evidence="9">
    <location>
        <begin position="251"/>
        <end position="273"/>
    </location>
</feature>